<reference evidence="5" key="1">
    <citation type="submission" date="2018-05" db="EMBL/GenBank/DDBJ databases">
        <authorList>
            <person name="Lanie J.A."/>
            <person name="Ng W.-L."/>
            <person name="Kazmierczak K.M."/>
            <person name="Andrzejewski T.M."/>
            <person name="Davidsen T.M."/>
            <person name="Wayne K.J."/>
            <person name="Tettelin H."/>
            <person name="Glass J.I."/>
            <person name="Rusch D."/>
            <person name="Podicherti R."/>
            <person name="Tsui H.-C.T."/>
            <person name="Winkler M.E."/>
        </authorList>
    </citation>
    <scope>NUCLEOTIDE SEQUENCE</scope>
</reference>
<evidence type="ECO:0000256" key="2">
    <source>
        <dbReference type="ARBA" id="ARBA00022741"/>
    </source>
</evidence>
<dbReference type="Pfam" id="PF08245">
    <property type="entry name" value="Mur_ligase_M"/>
    <property type="match status" value="1"/>
</dbReference>
<organism evidence="5">
    <name type="scientific">marine metagenome</name>
    <dbReference type="NCBI Taxonomy" id="408172"/>
    <lineage>
        <taxon>unclassified sequences</taxon>
        <taxon>metagenomes</taxon>
        <taxon>ecological metagenomes</taxon>
    </lineage>
</organism>
<dbReference type="GO" id="GO:0051301">
    <property type="term" value="P:cell division"/>
    <property type="evidence" value="ECO:0007669"/>
    <property type="project" value="InterPro"/>
</dbReference>
<dbReference type="GO" id="GO:0008764">
    <property type="term" value="F:UDP-N-acetylmuramoylalanine-D-glutamate ligase activity"/>
    <property type="evidence" value="ECO:0007669"/>
    <property type="project" value="InterPro"/>
</dbReference>
<dbReference type="InterPro" id="IPR036565">
    <property type="entry name" value="Mur-like_cat_sf"/>
</dbReference>
<keyword evidence="3" id="KW-0067">ATP-binding</keyword>
<dbReference type="AlphaFoldDB" id="A0A382XG97"/>
<evidence type="ECO:0000313" key="5">
    <source>
        <dbReference type="EMBL" id="SVD69869.1"/>
    </source>
</evidence>
<dbReference type="Gene3D" id="3.40.1190.10">
    <property type="entry name" value="Mur-like, catalytic domain"/>
    <property type="match status" value="1"/>
</dbReference>
<proteinExistence type="predicted"/>
<dbReference type="GO" id="GO:0005524">
    <property type="term" value="F:ATP binding"/>
    <property type="evidence" value="ECO:0007669"/>
    <property type="project" value="UniProtKB-KW"/>
</dbReference>
<name>A0A382XG97_9ZZZZ</name>
<dbReference type="InterPro" id="IPR005762">
    <property type="entry name" value="MurD"/>
</dbReference>
<dbReference type="SUPFAM" id="SSF53623">
    <property type="entry name" value="MurD-like peptide ligases, catalytic domain"/>
    <property type="match status" value="1"/>
</dbReference>
<evidence type="ECO:0000256" key="1">
    <source>
        <dbReference type="ARBA" id="ARBA00022598"/>
    </source>
</evidence>
<protein>
    <recommendedName>
        <fullName evidence="4">Mur ligase central domain-containing protein</fullName>
    </recommendedName>
</protein>
<evidence type="ECO:0000256" key="3">
    <source>
        <dbReference type="ARBA" id="ARBA00022840"/>
    </source>
</evidence>
<dbReference type="PANTHER" id="PTHR43692:SF1">
    <property type="entry name" value="UDP-N-ACETYLMURAMOYLALANINE--D-GLUTAMATE LIGASE"/>
    <property type="match status" value="1"/>
</dbReference>
<feature type="non-terminal residue" evidence="5">
    <location>
        <position position="271"/>
    </location>
</feature>
<accession>A0A382XG97</accession>
<dbReference type="PANTHER" id="PTHR43692">
    <property type="entry name" value="UDP-N-ACETYLMURAMOYLALANINE--D-GLUTAMATE LIGASE"/>
    <property type="match status" value="1"/>
</dbReference>
<feature type="non-terminal residue" evidence="5">
    <location>
        <position position="1"/>
    </location>
</feature>
<dbReference type="GO" id="GO:0005737">
    <property type="term" value="C:cytoplasm"/>
    <property type="evidence" value="ECO:0007669"/>
    <property type="project" value="InterPro"/>
</dbReference>
<dbReference type="GO" id="GO:0008360">
    <property type="term" value="P:regulation of cell shape"/>
    <property type="evidence" value="ECO:0007669"/>
    <property type="project" value="InterPro"/>
</dbReference>
<evidence type="ECO:0000259" key="4">
    <source>
        <dbReference type="Pfam" id="PF08245"/>
    </source>
</evidence>
<dbReference type="InterPro" id="IPR013221">
    <property type="entry name" value="Mur_ligase_cen"/>
</dbReference>
<feature type="domain" description="Mur ligase central" evidence="4">
    <location>
        <begin position="73"/>
        <end position="251"/>
    </location>
</feature>
<gene>
    <name evidence="5" type="ORF">METZ01_LOCUS422723</name>
</gene>
<dbReference type="EMBL" id="UINC01167384">
    <property type="protein sequence ID" value="SVD69869.1"/>
    <property type="molecule type" value="Genomic_DNA"/>
</dbReference>
<keyword evidence="2" id="KW-0547">Nucleotide-binding</keyword>
<keyword evidence="1" id="KW-0436">Ligase</keyword>
<sequence length="271" mass="29099">RVRSLRREWGSSVFSWLVGETYLQDLARFDLVYRTPGISSLHPELAAARRSGTEVSSQTRLFFDLCPAAILGVTGTKGKGTTASLLALALARGPYPQVRLGGNIGLPPISFVEELTRGDLAVVELSSFQLQDLHRSPAIAVVLNIGTDHLDYHADQQEYAEAKEAICRFQTSDNYLVLNADCAATRRLGEHSPAQLLYFSLAGEVEAGAFAAQGHLWLRRHGARREQICAIQEVPLKGRHNVANALAAAAAGAAAGASAEQVAAAIRAMRG</sequence>